<dbReference type="InterPro" id="IPR048020">
    <property type="entry name" value="Transpos_IS3"/>
</dbReference>
<dbReference type="Gene3D" id="3.30.420.10">
    <property type="entry name" value="Ribonuclease H-like superfamily/Ribonuclease H"/>
    <property type="match status" value="1"/>
</dbReference>
<dbReference type="SUPFAM" id="SSF46689">
    <property type="entry name" value="Homeodomain-like"/>
    <property type="match status" value="2"/>
</dbReference>
<comment type="caution">
    <text evidence="3">The sequence shown here is derived from an EMBL/GenBank/DDBJ whole genome shotgun (WGS) entry which is preliminary data.</text>
</comment>
<evidence type="ECO:0000313" key="4">
    <source>
        <dbReference type="Proteomes" id="UP000297630"/>
    </source>
</evidence>
<dbReference type="InterPro" id="IPR036388">
    <property type="entry name" value="WH-like_DNA-bd_sf"/>
</dbReference>
<protein>
    <submittedName>
        <fullName evidence="3">IS3-like element ISBce15 family transposase</fullName>
    </submittedName>
</protein>
<sequence length="453" mass="53712">MSRKYKFELKRNAVEHYLNTNDSFKVTAKKYQVSISLLKEWVARTREQGIESLNSKCTRYDIQFKMEVLNFMNNTGASPLQAAAMFNVPSPRTVRKWRSMLESQGIDALRKTSKGYSTVKKKQAIAPKKKQNINSQNDLQKEIEYLRMENAYFKKVTRLNSTKTTISEKDKAHIIYELRHEYKIIDLIKAAEMARSTYYYWVKQMSREDKYNEVKESIKQIFQEHQGRYGYRRITLELRNQGYTINHKTVLRLMNQLGLKSLVRITKYRSYRGKVGKVAPNVLKRDFKASKPNEKWVTDVTEVHLFGEKLYLSPILDLFNGEIISYNIEKRPTFLLVERMLDKALKCLDKEDTPILHSDQGWHYQMDRYQYILRENNITQSMSRKGNCLDNAVIENFFGLLKSELLYLKDFESMEHFREELENYIYYYNNKRIKAKLKGLPPVKYRIQSLLAA</sequence>
<organism evidence="3 4">
    <name type="scientific">Bacillus thuringiensis</name>
    <dbReference type="NCBI Taxonomy" id="1428"/>
    <lineage>
        <taxon>Bacteria</taxon>
        <taxon>Bacillati</taxon>
        <taxon>Bacillota</taxon>
        <taxon>Bacilli</taxon>
        <taxon>Bacillales</taxon>
        <taxon>Bacillaceae</taxon>
        <taxon>Bacillus</taxon>
        <taxon>Bacillus cereus group</taxon>
    </lineage>
</organism>
<dbReference type="GeneID" id="92804002"/>
<dbReference type="InterPro" id="IPR001584">
    <property type="entry name" value="Integrase_cat-core"/>
</dbReference>
<dbReference type="InterPro" id="IPR050900">
    <property type="entry name" value="Transposase_IS3/IS150/IS904"/>
</dbReference>
<evidence type="ECO:0000259" key="2">
    <source>
        <dbReference type="PROSITE" id="PS50994"/>
    </source>
</evidence>
<dbReference type="InterPro" id="IPR036397">
    <property type="entry name" value="RNaseH_sf"/>
</dbReference>
<accession>A0A4Y8SVN1</accession>
<evidence type="ECO:0000256" key="1">
    <source>
        <dbReference type="ARBA" id="ARBA00002286"/>
    </source>
</evidence>
<dbReference type="InterPro" id="IPR009057">
    <property type="entry name" value="Homeodomain-like_sf"/>
</dbReference>
<gene>
    <name evidence="3" type="ORF">EQ803_29420</name>
</gene>
<name>A0A4Y8SVN1_BACTU</name>
<evidence type="ECO:0000313" key="3">
    <source>
        <dbReference type="EMBL" id="TFF43369.1"/>
    </source>
</evidence>
<dbReference type="PROSITE" id="PS50994">
    <property type="entry name" value="INTEGRASE"/>
    <property type="match status" value="1"/>
</dbReference>
<dbReference type="Proteomes" id="UP000297630">
    <property type="component" value="Unassembled WGS sequence"/>
</dbReference>
<dbReference type="InterPro" id="IPR025948">
    <property type="entry name" value="HTH-like_dom"/>
</dbReference>
<dbReference type="InterPro" id="IPR012337">
    <property type="entry name" value="RNaseH-like_sf"/>
</dbReference>
<feature type="domain" description="Integrase catalytic" evidence="2">
    <location>
        <begin position="288"/>
        <end position="450"/>
    </location>
</feature>
<dbReference type="GO" id="GO:0015074">
    <property type="term" value="P:DNA integration"/>
    <property type="evidence" value="ECO:0007669"/>
    <property type="project" value="InterPro"/>
</dbReference>
<reference evidence="3 4" key="1">
    <citation type="submission" date="2019-01" db="EMBL/GenBank/DDBJ databases">
        <title>Draft genome sequence of Bacillus sp. DPC6431.</title>
        <authorList>
            <person name="Arbulu S."/>
            <person name="Murphy K."/>
            <person name="O'Sullivan O."/>
            <person name="Rea M.C."/>
            <person name="Hill C."/>
            <person name="Ross R.P."/>
        </authorList>
    </citation>
    <scope>NUCLEOTIDE SEQUENCE [LARGE SCALE GENOMIC DNA]</scope>
    <source>
        <strain evidence="3 4">DPC6431</strain>
    </source>
</reference>
<dbReference type="SUPFAM" id="SSF53098">
    <property type="entry name" value="Ribonuclease H-like"/>
    <property type="match status" value="1"/>
</dbReference>
<dbReference type="PANTHER" id="PTHR46889">
    <property type="entry name" value="TRANSPOSASE INSF FOR INSERTION SEQUENCE IS3B-RELATED"/>
    <property type="match status" value="1"/>
</dbReference>
<dbReference type="Pfam" id="PF13276">
    <property type="entry name" value="HTH_21"/>
    <property type="match status" value="1"/>
</dbReference>
<dbReference type="PANTHER" id="PTHR46889:SF4">
    <property type="entry name" value="TRANSPOSASE INSO FOR INSERTION SEQUENCE ELEMENT IS911B-RELATED"/>
    <property type="match status" value="1"/>
</dbReference>
<dbReference type="RefSeq" id="WP_085963576.1">
    <property type="nucleotide sequence ID" value="NZ_SCLP01000044.1"/>
</dbReference>
<dbReference type="AlphaFoldDB" id="A0A4Y8SVN1"/>
<dbReference type="Gene3D" id="1.10.10.10">
    <property type="entry name" value="Winged helix-like DNA-binding domain superfamily/Winged helix DNA-binding domain"/>
    <property type="match status" value="1"/>
</dbReference>
<dbReference type="InterPro" id="IPR055247">
    <property type="entry name" value="InsJ-like_HTH"/>
</dbReference>
<comment type="function">
    <text evidence="1">Involved in the transposition of the insertion sequence.</text>
</comment>
<dbReference type="EMBL" id="SCLP01000044">
    <property type="protein sequence ID" value="TFF43369.1"/>
    <property type="molecule type" value="Genomic_DNA"/>
</dbReference>
<dbReference type="Pfam" id="PF00665">
    <property type="entry name" value="rve"/>
    <property type="match status" value="1"/>
</dbReference>
<dbReference type="GO" id="GO:0003676">
    <property type="term" value="F:nucleic acid binding"/>
    <property type="evidence" value="ECO:0007669"/>
    <property type="project" value="InterPro"/>
</dbReference>
<proteinExistence type="predicted"/>
<dbReference type="Pfam" id="PF13333">
    <property type="entry name" value="rve_2"/>
    <property type="match status" value="1"/>
</dbReference>
<dbReference type="Pfam" id="PF13518">
    <property type="entry name" value="HTH_28"/>
    <property type="match status" value="2"/>
</dbReference>
<dbReference type="NCBIfam" id="NF033516">
    <property type="entry name" value="transpos_IS3"/>
    <property type="match status" value="1"/>
</dbReference>